<feature type="region of interest" description="Disordered" evidence="1">
    <location>
        <begin position="449"/>
        <end position="468"/>
    </location>
</feature>
<keyword evidence="5" id="KW-1185">Reference proteome</keyword>
<dbReference type="Pfam" id="PF09362">
    <property type="entry name" value="DUF1996"/>
    <property type="match status" value="1"/>
</dbReference>
<sequence length="538" mass="57485">MTMNSRTLATLAILGMSPVTEAFWRMECRGSTGLALIDPIMDFGEVSTHAHTSHGSSGFGISANYDDLMNGDCTSCAVKQDKSAYWTPAMYFLDSATNEFSPVPQVGGMLAYYLLRGDNVTAYPPGFQMIAGSNYRRDYTVGDPYSPDPPQSNWAALKQTGQSDLEQRALGFNCLNYQKTPEASLFRHYMPNKTFTDANCPDGLRLELMFPSCWNGELDSADHKSHVAYPDLVGNGNCPDTHTKRLVTLFYETIWDTNAAQFQGKSGSFVISNGDRTGFGYHGDFMAGWDPAFLQEAIETCTNESGELSDCGLFTSNGPLLSEAEQGECKFKTPPVLAAQNAAAKTLAQLPGNVQIQDGPQSATPPSGPLDQLTSLISDVFGGNAPATTTTTSSSTPSSTPSTFSTSTPAAATSSSKTPSGGAFIENPSSSTPSAADFGIAAVTSTTTSFSSTSTPILPATTSASQATSEPGVSYEVVSTQTITRADLVEEIVWMQPVVYVTEDSTTTVTIPGPAPQRVRKARDHVLQHRHNHGRHGY</sequence>
<dbReference type="PANTHER" id="PTHR43662:SF7">
    <property type="entry name" value="DUF1996 DOMAIN-CONTAINING PROTEIN"/>
    <property type="match status" value="1"/>
</dbReference>
<comment type="caution">
    <text evidence="4">The sequence shown here is derived from an EMBL/GenBank/DDBJ whole genome shotgun (WGS) entry which is preliminary data.</text>
</comment>
<feature type="signal peptide" evidence="2">
    <location>
        <begin position="1"/>
        <end position="22"/>
    </location>
</feature>
<proteinExistence type="predicted"/>
<gene>
    <name evidence="4" type="ORF">FHL15_011147</name>
</gene>
<dbReference type="AlphaFoldDB" id="A0A553HJ40"/>
<name>A0A553HJ40_9PEZI</name>
<protein>
    <recommendedName>
        <fullName evidence="3">DUF1996 domain-containing protein</fullName>
    </recommendedName>
</protein>
<evidence type="ECO:0000259" key="3">
    <source>
        <dbReference type="Pfam" id="PF09362"/>
    </source>
</evidence>
<keyword evidence="2" id="KW-0732">Signal</keyword>
<feature type="compositionally biased region" description="Low complexity" evidence="1">
    <location>
        <begin position="385"/>
        <end position="420"/>
    </location>
</feature>
<feature type="chain" id="PRO_5021919579" description="DUF1996 domain-containing protein" evidence="2">
    <location>
        <begin position="23"/>
        <end position="538"/>
    </location>
</feature>
<evidence type="ECO:0000313" key="5">
    <source>
        <dbReference type="Proteomes" id="UP000319160"/>
    </source>
</evidence>
<dbReference type="OrthoDB" id="74764at2759"/>
<accession>A0A553HJ40</accession>
<feature type="region of interest" description="Disordered" evidence="1">
    <location>
        <begin position="354"/>
        <end position="432"/>
    </location>
</feature>
<feature type="domain" description="DUF1996" evidence="3">
    <location>
        <begin position="38"/>
        <end position="289"/>
    </location>
</feature>
<dbReference type="InterPro" id="IPR018535">
    <property type="entry name" value="DUF1996"/>
</dbReference>
<evidence type="ECO:0000313" key="4">
    <source>
        <dbReference type="EMBL" id="TRX87943.1"/>
    </source>
</evidence>
<feature type="compositionally biased region" description="Polar residues" evidence="1">
    <location>
        <begin position="354"/>
        <end position="365"/>
    </location>
</feature>
<dbReference type="EMBL" id="VFLP01000107">
    <property type="protein sequence ID" value="TRX87943.1"/>
    <property type="molecule type" value="Genomic_DNA"/>
</dbReference>
<dbReference type="Proteomes" id="UP000319160">
    <property type="component" value="Unassembled WGS sequence"/>
</dbReference>
<reference evidence="5" key="1">
    <citation type="submission" date="2019-06" db="EMBL/GenBank/DDBJ databases">
        <title>Draft genome sequence of the griseofulvin-producing fungus Xylaria cubensis strain G536.</title>
        <authorList>
            <person name="Mead M.E."/>
            <person name="Raja H.A."/>
            <person name="Steenwyk J.L."/>
            <person name="Knowles S.L."/>
            <person name="Oberlies N.H."/>
            <person name="Rokas A."/>
        </authorList>
    </citation>
    <scope>NUCLEOTIDE SEQUENCE [LARGE SCALE GENOMIC DNA]</scope>
    <source>
        <strain evidence="5">G536</strain>
    </source>
</reference>
<evidence type="ECO:0000256" key="1">
    <source>
        <dbReference type="SAM" id="MobiDB-lite"/>
    </source>
</evidence>
<organism evidence="4 5">
    <name type="scientific">Xylaria flabelliformis</name>
    <dbReference type="NCBI Taxonomy" id="2512241"/>
    <lineage>
        <taxon>Eukaryota</taxon>
        <taxon>Fungi</taxon>
        <taxon>Dikarya</taxon>
        <taxon>Ascomycota</taxon>
        <taxon>Pezizomycotina</taxon>
        <taxon>Sordariomycetes</taxon>
        <taxon>Xylariomycetidae</taxon>
        <taxon>Xylariales</taxon>
        <taxon>Xylariaceae</taxon>
        <taxon>Xylaria</taxon>
    </lineage>
</organism>
<evidence type="ECO:0000256" key="2">
    <source>
        <dbReference type="SAM" id="SignalP"/>
    </source>
</evidence>
<dbReference type="PANTHER" id="PTHR43662">
    <property type="match status" value="1"/>
</dbReference>